<dbReference type="Pfam" id="PF00400">
    <property type="entry name" value="WD40"/>
    <property type="match status" value="1"/>
</dbReference>
<dbReference type="PROSITE" id="PS50104">
    <property type="entry name" value="TIR"/>
    <property type="match status" value="1"/>
</dbReference>
<evidence type="ECO:0000259" key="2">
    <source>
        <dbReference type="PROSITE" id="PS50104"/>
    </source>
</evidence>
<comment type="caution">
    <text evidence="3">The sequence shown here is derived from an EMBL/GenBank/DDBJ whole genome shotgun (WGS) entry which is preliminary data.</text>
</comment>
<feature type="domain" description="TIR" evidence="2">
    <location>
        <begin position="1"/>
        <end position="142"/>
    </location>
</feature>
<keyword evidence="1" id="KW-0472">Membrane</keyword>
<feature type="transmembrane region" description="Helical" evidence="1">
    <location>
        <begin position="203"/>
        <end position="223"/>
    </location>
</feature>
<dbReference type="Gene3D" id="3.40.50.10140">
    <property type="entry name" value="Toll/interleukin-1 receptor homology (TIR) domain"/>
    <property type="match status" value="1"/>
</dbReference>
<reference evidence="3 4" key="1">
    <citation type="submission" date="2016-06" db="EMBL/GenBank/DDBJ databases">
        <title>Genome sequence of endosymbiont of Candidatus Endolucinida thiodiazotropha.</title>
        <authorList>
            <person name="Poehlein A."/>
            <person name="Koenig S."/>
            <person name="Heiden S.E."/>
            <person name="Thuermer A."/>
            <person name="Voget S."/>
            <person name="Daniel R."/>
            <person name="Markert S."/>
            <person name="Gros O."/>
            <person name="Schweder T."/>
        </authorList>
    </citation>
    <scope>NUCLEOTIDE SEQUENCE [LARGE SCALE GENOMIC DNA]</scope>
    <source>
        <strain evidence="3 4">COS</strain>
    </source>
</reference>
<gene>
    <name evidence="3" type="ORF">CODIS_38400</name>
</gene>
<dbReference type="InterPro" id="IPR035897">
    <property type="entry name" value="Toll_tir_struct_dom_sf"/>
</dbReference>
<dbReference type="InterPro" id="IPR036322">
    <property type="entry name" value="WD40_repeat_dom_sf"/>
</dbReference>
<evidence type="ECO:0000313" key="4">
    <source>
        <dbReference type="Proteomes" id="UP000094769"/>
    </source>
</evidence>
<sequence length="767" mass="87198">MDDIFISYSRVDTDFVVKLRESLTQRDFQVWVDQDSIPYAVEWRPEIQQAIDSAQAVIFVITPESAASAECEKEISYALLNNKRLIPIVYRPVDPSQVPQQLRKLNWLPFDQGEAFTDGLEKLIETIETDHEWVRLHTRLHIRAREWDTKERNSSYVLRGDDLISAEEWLKQSTLGKQPASTELQKEYIEESRTFATRIRRRTIVVGSIGLFIVLSLAVLFFIQRTKTADNFEQAQANHRRTVALNLASEAENLVNANPQLAILLAAEGMRITQRAGEQTVQEVRRTLAKLLTAYMARPMAKVLAGSYYSSFSVDSDSIVFASSNGLHFIELDAYGLSKSYHSISWSKGRIQRTYGPVGNWFMVQAESDDENKPTQYLVNLESNEIVEVDAQPVALTLDGRWLIVVEGKYTVSLMDTQIIGTELPRSKIGEHWGDLEDMVFTDDGNWLAILDRDLTPNLIDLRNLDEGGAVMAQKLAGSTGIHLLRFSANSRWLAAADTDNRLAVSGSKIDLWRRDNNAWRIAIDKKDFLQSRAIAMLDVSTHGNWLAVVGWKVGDSGDNDRGVTLWHLGDESYRAYLTLPEEVNHITFSSDDRWIAAASRYDSKVRIWDLNDYAESKRDNRELRMMREFDVKGRGVSSLGFFKSRNALLVLAAEPVVWDFDLSNPEQQPFTFFGRRIEAEEIAFAPDKDWLVTLDKDGPPWLWMFEKPAAGSGINNLYAQLSDIELLSLARQVAGRNLTRAEWSEYISSMGVEEVHQKTFSEFGMP</sequence>
<keyword evidence="1" id="KW-1133">Transmembrane helix</keyword>
<evidence type="ECO:0000313" key="3">
    <source>
        <dbReference type="EMBL" id="ODJ85944.1"/>
    </source>
</evidence>
<keyword evidence="1" id="KW-0812">Transmembrane</keyword>
<organism evidence="3 4">
    <name type="scientific">Candidatus Thiodiazotropha endolucinida</name>
    <dbReference type="NCBI Taxonomy" id="1655433"/>
    <lineage>
        <taxon>Bacteria</taxon>
        <taxon>Pseudomonadati</taxon>
        <taxon>Pseudomonadota</taxon>
        <taxon>Gammaproteobacteria</taxon>
        <taxon>Chromatiales</taxon>
        <taxon>Sedimenticolaceae</taxon>
        <taxon>Candidatus Thiodiazotropha</taxon>
    </lineage>
</organism>
<proteinExistence type="predicted"/>
<dbReference type="SMART" id="SM00320">
    <property type="entry name" value="WD40"/>
    <property type="match status" value="2"/>
</dbReference>
<dbReference type="SUPFAM" id="SSF52200">
    <property type="entry name" value="Toll/Interleukin receptor TIR domain"/>
    <property type="match status" value="1"/>
</dbReference>
<dbReference type="Gene3D" id="2.130.10.10">
    <property type="entry name" value="YVTN repeat-like/Quinoprotein amine dehydrogenase"/>
    <property type="match status" value="2"/>
</dbReference>
<keyword evidence="4" id="KW-1185">Reference proteome</keyword>
<name>A0A7Z1AED6_9GAMM</name>
<dbReference type="AlphaFoldDB" id="A0A7Z1AED6"/>
<dbReference type="Proteomes" id="UP000094769">
    <property type="component" value="Unassembled WGS sequence"/>
</dbReference>
<dbReference type="OrthoDB" id="511103at2"/>
<protein>
    <submittedName>
        <fullName evidence="3">TIR domain protein</fullName>
    </submittedName>
</protein>
<dbReference type="PANTHER" id="PTHR47508:SF3">
    <property type="entry name" value="TIR DOMAIN-CONTAINING PROTEIN"/>
    <property type="match status" value="1"/>
</dbReference>
<accession>A0A7Z1AED6</accession>
<dbReference type="GO" id="GO:0007165">
    <property type="term" value="P:signal transduction"/>
    <property type="evidence" value="ECO:0007669"/>
    <property type="project" value="InterPro"/>
</dbReference>
<dbReference type="SMART" id="SM00255">
    <property type="entry name" value="TIR"/>
    <property type="match status" value="1"/>
</dbReference>
<dbReference type="EMBL" id="MARB01000031">
    <property type="protein sequence ID" value="ODJ85944.1"/>
    <property type="molecule type" value="Genomic_DNA"/>
</dbReference>
<dbReference type="InterPro" id="IPR000157">
    <property type="entry name" value="TIR_dom"/>
</dbReference>
<dbReference type="RefSeq" id="WP_069128159.1">
    <property type="nucleotide sequence ID" value="NZ_MARB01000031.1"/>
</dbReference>
<dbReference type="SUPFAM" id="SSF50978">
    <property type="entry name" value="WD40 repeat-like"/>
    <property type="match status" value="1"/>
</dbReference>
<dbReference type="InterPro" id="IPR015943">
    <property type="entry name" value="WD40/YVTN_repeat-like_dom_sf"/>
</dbReference>
<dbReference type="PANTHER" id="PTHR47508">
    <property type="entry name" value="SAM DOMAIN-CONTAINING PROTEIN-RELATED"/>
    <property type="match status" value="1"/>
</dbReference>
<evidence type="ECO:0000256" key="1">
    <source>
        <dbReference type="SAM" id="Phobius"/>
    </source>
</evidence>
<dbReference type="InterPro" id="IPR001680">
    <property type="entry name" value="WD40_rpt"/>
</dbReference>
<dbReference type="Pfam" id="PF13676">
    <property type="entry name" value="TIR_2"/>
    <property type="match status" value="1"/>
</dbReference>